<keyword evidence="1" id="KW-0812">Transmembrane</keyword>
<feature type="non-terminal residue" evidence="2">
    <location>
        <position position="1"/>
    </location>
</feature>
<gene>
    <name evidence="2" type="ORF">CCACVL1_18331</name>
</gene>
<proteinExistence type="predicted"/>
<evidence type="ECO:0000313" key="2">
    <source>
        <dbReference type="EMBL" id="OMO71259.1"/>
    </source>
</evidence>
<sequence length="58" mass="6453">VQICFLSWFAVAIAAPIGLRRLTSLISFSLICFYSSVFLLLFKSVFLALLCSVSSEIF</sequence>
<name>A0A1R3HLN0_COCAP</name>
<dbReference type="AlphaFoldDB" id="A0A1R3HLN0"/>
<evidence type="ECO:0000313" key="3">
    <source>
        <dbReference type="Proteomes" id="UP000188268"/>
    </source>
</evidence>
<organism evidence="2 3">
    <name type="scientific">Corchorus capsularis</name>
    <name type="common">Jute</name>
    <dbReference type="NCBI Taxonomy" id="210143"/>
    <lineage>
        <taxon>Eukaryota</taxon>
        <taxon>Viridiplantae</taxon>
        <taxon>Streptophyta</taxon>
        <taxon>Embryophyta</taxon>
        <taxon>Tracheophyta</taxon>
        <taxon>Spermatophyta</taxon>
        <taxon>Magnoliopsida</taxon>
        <taxon>eudicotyledons</taxon>
        <taxon>Gunneridae</taxon>
        <taxon>Pentapetalae</taxon>
        <taxon>rosids</taxon>
        <taxon>malvids</taxon>
        <taxon>Malvales</taxon>
        <taxon>Malvaceae</taxon>
        <taxon>Grewioideae</taxon>
        <taxon>Apeibeae</taxon>
        <taxon>Corchorus</taxon>
    </lineage>
</organism>
<reference evidence="2 3" key="1">
    <citation type="submission" date="2013-09" db="EMBL/GenBank/DDBJ databases">
        <title>Corchorus capsularis genome sequencing.</title>
        <authorList>
            <person name="Alam M."/>
            <person name="Haque M.S."/>
            <person name="Islam M.S."/>
            <person name="Emdad E.M."/>
            <person name="Islam M.M."/>
            <person name="Ahmed B."/>
            <person name="Halim A."/>
            <person name="Hossen Q.M.M."/>
            <person name="Hossain M.Z."/>
            <person name="Ahmed R."/>
            <person name="Khan M.M."/>
            <person name="Islam R."/>
            <person name="Rashid M.M."/>
            <person name="Khan S.A."/>
            <person name="Rahman M.S."/>
            <person name="Alam M."/>
        </authorList>
    </citation>
    <scope>NUCLEOTIDE SEQUENCE [LARGE SCALE GENOMIC DNA]</scope>
    <source>
        <strain evidence="3">cv. CVL-1</strain>
        <tissue evidence="2">Whole seedling</tissue>
    </source>
</reference>
<dbReference type="Gramene" id="OMO71259">
    <property type="protein sequence ID" value="OMO71259"/>
    <property type="gene ID" value="CCACVL1_18331"/>
</dbReference>
<evidence type="ECO:0000256" key="1">
    <source>
        <dbReference type="SAM" id="Phobius"/>
    </source>
</evidence>
<comment type="caution">
    <text evidence="2">The sequence shown here is derived from an EMBL/GenBank/DDBJ whole genome shotgun (WGS) entry which is preliminary data.</text>
</comment>
<protein>
    <submittedName>
        <fullName evidence="2">Uncharacterized protein</fullName>
    </submittedName>
</protein>
<keyword evidence="1" id="KW-0472">Membrane</keyword>
<accession>A0A1R3HLN0</accession>
<keyword evidence="3" id="KW-1185">Reference proteome</keyword>
<dbReference type="Proteomes" id="UP000188268">
    <property type="component" value="Unassembled WGS sequence"/>
</dbReference>
<keyword evidence="1" id="KW-1133">Transmembrane helix</keyword>
<feature type="transmembrane region" description="Helical" evidence="1">
    <location>
        <begin position="24"/>
        <end position="50"/>
    </location>
</feature>
<dbReference type="EMBL" id="AWWV01011661">
    <property type="protein sequence ID" value="OMO71259.1"/>
    <property type="molecule type" value="Genomic_DNA"/>
</dbReference>